<sequence length="228" mass="26216">MVLQKCTTPEDKVCAVITYMGHVAYQELHDKIHPERKPRDLTYDQIVSILGQIFEPQENLFGSRIAFRKICQVPAESLVEYEARLRKASTDCRWPAGEELQSNLIEQFIAGLENKQLKQSVLLKSSKYKKLDELFEYATDILMARKAVNEAETPNLPVNFVNDRSRRSKRNFVRRGTRSQKTARTRYRCGDKNHMAPDCEDESVRCVTVAGKQGIFRASVQELNSRTS</sequence>
<name>A0AAJ7L2G8_9ACAR</name>
<evidence type="ECO:0000313" key="1">
    <source>
        <dbReference type="Proteomes" id="UP000694867"/>
    </source>
</evidence>
<dbReference type="PANTHER" id="PTHR33198:SF19">
    <property type="entry name" value="CCHC-TYPE DOMAIN-CONTAINING PROTEIN"/>
    <property type="match status" value="1"/>
</dbReference>
<keyword evidence="1" id="KW-1185">Reference proteome</keyword>
<dbReference type="AlphaFoldDB" id="A0AAJ7L2G8"/>
<dbReference type="RefSeq" id="XP_018493748.1">
    <property type="nucleotide sequence ID" value="XM_018638232.1"/>
</dbReference>
<dbReference type="PANTHER" id="PTHR33198">
    <property type="entry name" value="ANK_REP_REGION DOMAIN-CONTAINING PROTEIN-RELATED"/>
    <property type="match status" value="1"/>
</dbReference>
<organism evidence="1 2">
    <name type="scientific">Galendromus occidentalis</name>
    <name type="common">western predatory mite</name>
    <dbReference type="NCBI Taxonomy" id="34638"/>
    <lineage>
        <taxon>Eukaryota</taxon>
        <taxon>Metazoa</taxon>
        <taxon>Ecdysozoa</taxon>
        <taxon>Arthropoda</taxon>
        <taxon>Chelicerata</taxon>
        <taxon>Arachnida</taxon>
        <taxon>Acari</taxon>
        <taxon>Parasitiformes</taxon>
        <taxon>Mesostigmata</taxon>
        <taxon>Gamasina</taxon>
        <taxon>Phytoseioidea</taxon>
        <taxon>Phytoseiidae</taxon>
        <taxon>Typhlodrominae</taxon>
        <taxon>Galendromus</taxon>
    </lineage>
</organism>
<accession>A0AAJ7L2G8</accession>
<dbReference type="Proteomes" id="UP000694867">
    <property type="component" value="Unplaced"/>
</dbReference>
<evidence type="ECO:0000313" key="2">
    <source>
        <dbReference type="RefSeq" id="XP_018493748.1"/>
    </source>
</evidence>
<protein>
    <submittedName>
        <fullName evidence="2">Uncharacterized protein LOC108863714</fullName>
    </submittedName>
</protein>
<gene>
    <name evidence="2" type="primary">LOC108863714</name>
</gene>
<reference evidence="2" key="1">
    <citation type="submission" date="2025-08" db="UniProtKB">
        <authorList>
            <consortium name="RefSeq"/>
        </authorList>
    </citation>
    <scope>IDENTIFICATION</scope>
</reference>
<dbReference type="KEGG" id="goe:108863714"/>
<proteinExistence type="predicted"/>
<dbReference type="GeneID" id="108863714"/>